<dbReference type="GO" id="GO:0005975">
    <property type="term" value="P:carbohydrate metabolic process"/>
    <property type="evidence" value="ECO:0007669"/>
    <property type="project" value="InterPro"/>
</dbReference>
<dbReference type="RefSeq" id="WP_090674341.1">
    <property type="nucleotide sequence ID" value="NZ_FNIT01000006.1"/>
</dbReference>
<keyword evidence="4" id="KW-1185">Reference proteome</keyword>
<dbReference type="PANTHER" id="PTHR31616:SF0">
    <property type="entry name" value="GLUCAN 1,4-ALPHA-GLUCOSIDASE"/>
    <property type="match status" value="1"/>
</dbReference>
<dbReference type="PANTHER" id="PTHR31616">
    <property type="entry name" value="TREHALASE"/>
    <property type="match status" value="1"/>
</dbReference>
<sequence length="594" mass="65566">MTVPLEDYAMVGDGETVALVSKHGSVDWLCLPRFDSPACCAALLGDGRHGFWSLAPDGEALETCQGYRPDTMVLDTEFRCEGGTLVVTDFMPERDGRPLLIRIARVVKGRVELVSRAAFRFDYGNMPPWIVREGTGLAMHVGPDKLALHTEAPMSVENDAVVSRITLLEGESCAFVLVYGRSNEIVGDGIDAEAALREAEREGRDWIARLATDGLAYPEAVRRSLLTLKTLIHRPTGGLVAAPTTSLPEQPGGTMNWDYRYCWLRDAAFTLDAFVECGFVDEARDWRDWILRAVAGAPEKMQIMYRVDGSRRLDEAELHWLPGYRFAKPVRVGNAAAGQLQLDVWGELMSALHIAEGAGMERTTQGRHMEHAVVDHVARVWTQPDQGLWESRGEPRHYVYSKAMAWVVLDRFLNGRGAQELADERRSDLDTLRKHMHATICAEGFDTGLNSFTSFYGGAQVDASLLLLPKIGFLPMSDARMAGTLQAIEAQLVEDGFVRRHRMEALVPEGAFLACSFWLAECLLGVGRRADAVRTIEAVIGVAGGTGLLSEEYDMRSRRLAGNHPQALSHLALIQAVLALKRFDDGERGDDADL</sequence>
<dbReference type="InterPro" id="IPR011613">
    <property type="entry name" value="GH15-like"/>
</dbReference>
<dbReference type="Proteomes" id="UP000198793">
    <property type="component" value="Unassembled WGS sequence"/>
</dbReference>
<dbReference type="OrthoDB" id="3902805at2"/>
<evidence type="ECO:0000259" key="1">
    <source>
        <dbReference type="Pfam" id="PF00723"/>
    </source>
</evidence>
<evidence type="ECO:0000259" key="2">
    <source>
        <dbReference type="Pfam" id="PF19291"/>
    </source>
</evidence>
<feature type="domain" description="GH15-like" evidence="1">
    <location>
        <begin position="219"/>
        <end position="524"/>
    </location>
</feature>
<dbReference type="STRING" id="1166073.SAMN05192530_10685"/>
<feature type="domain" description="Trehalase-like N-terminal" evidence="2">
    <location>
        <begin position="3"/>
        <end position="150"/>
    </location>
</feature>
<evidence type="ECO:0000313" key="4">
    <source>
        <dbReference type="Proteomes" id="UP000198793"/>
    </source>
</evidence>
<dbReference type="InterPro" id="IPR012341">
    <property type="entry name" value="6hp_glycosidase-like_sf"/>
</dbReference>
<name>A0A1H0JAV8_9HYPH</name>
<protein>
    <submittedName>
        <fullName evidence="3">Glucoamylase (Glucan-1,4-alpha-glucosidase), GH15 family</fullName>
    </submittedName>
</protein>
<evidence type="ECO:0000313" key="3">
    <source>
        <dbReference type="EMBL" id="SDO40639.1"/>
    </source>
</evidence>
<organism evidence="3 4">
    <name type="scientific">Aureimonas jatrophae</name>
    <dbReference type="NCBI Taxonomy" id="1166073"/>
    <lineage>
        <taxon>Bacteria</taxon>
        <taxon>Pseudomonadati</taxon>
        <taxon>Pseudomonadota</taxon>
        <taxon>Alphaproteobacteria</taxon>
        <taxon>Hyphomicrobiales</taxon>
        <taxon>Aurantimonadaceae</taxon>
        <taxon>Aureimonas</taxon>
    </lineage>
</organism>
<accession>A0A1H0JAV8</accession>
<dbReference type="InterPro" id="IPR045582">
    <property type="entry name" value="Trehalase-like_N"/>
</dbReference>
<proteinExistence type="predicted"/>
<reference evidence="3 4" key="1">
    <citation type="submission" date="2016-10" db="EMBL/GenBank/DDBJ databases">
        <authorList>
            <person name="de Groot N.N."/>
        </authorList>
    </citation>
    <scope>NUCLEOTIDE SEQUENCE [LARGE SCALE GENOMIC DNA]</scope>
    <source>
        <strain evidence="4">L7-484,KACC 16230,DSM 25025</strain>
    </source>
</reference>
<dbReference type="Pfam" id="PF00723">
    <property type="entry name" value="Glyco_hydro_15"/>
    <property type="match status" value="1"/>
</dbReference>
<dbReference type="SUPFAM" id="SSF48208">
    <property type="entry name" value="Six-hairpin glycosidases"/>
    <property type="match status" value="1"/>
</dbReference>
<dbReference type="EMBL" id="FNIT01000006">
    <property type="protein sequence ID" value="SDO40639.1"/>
    <property type="molecule type" value="Genomic_DNA"/>
</dbReference>
<gene>
    <name evidence="3" type="ORF">SAMN05192530_10685</name>
</gene>
<dbReference type="AlphaFoldDB" id="A0A1H0JAV8"/>
<dbReference type="Gene3D" id="1.50.10.10">
    <property type="match status" value="1"/>
</dbReference>
<dbReference type="GO" id="GO:0004553">
    <property type="term" value="F:hydrolase activity, hydrolyzing O-glycosyl compounds"/>
    <property type="evidence" value="ECO:0007669"/>
    <property type="project" value="TreeGrafter"/>
</dbReference>
<dbReference type="InterPro" id="IPR008928">
    <property type="entry name" value="6-hairpin_glycosidase_sf"/>
</dbReference>
<dbReference type="Pfam" id="PF19291">
    <property type="entry name" value="TREH_N"/>
    <property type="match status" value="1"/>
</dbReference>